<dbReference type="AlphaFoldDB" id="A0A2S8SXN8"/>
<feature type="transmembrane region" description="Helical" evidence="1">
    <location>
        <begin position="53"/>
        <end position="73"/>
    </location>
</feature>
<dbReference type="EMBL" id="NIGF01000001">
    <property type="protein sequence ID" value="PQV65519.1"/>
    <property type="molecule type" value="Genomic_DNA"/>
</dbReference>
<feature type="transmembrane region" description="Helical" evidence="1">
    <location>
        <begin position="138"/>
        <end position="155"/>
    </location>
</feature>
<keyword evidence="1" id="KW-0812">Transmembrane</keyword>
<dbReference type="Proteomes" id="UP000237684">
    <property type="component" value="Unassembled WGS sequence"/>
</dbReference>
<accession>A0A2S8SXN8</accession>
<protein>
    <submittedName>
        <fullName evidence="2">Uncharacterized protein</fullName>
    </submittedName>
</protein>
<dbReference type="RefSeq" id="WP_105482247.1">
    <property type="nucleotide sequence ID" value="NZ_NIGF01000001.1"/>
</dbReference>
<feature type="transmembrane region" description="Helical" evidence="1">
    <location>
        <begin position="252"/>
        <end position="276"/>
    </location>
</feature>
<keyword evidence="3" id="KW-1185">Reference proteome</keyword>
<feature type="transmembrane region" description="Helical" evidence="1">
    <location>
        <begin position="80"/>
        <end position="99"/>
    </location>
</feature>
<gene>
    <name evidence="2" type="ORF">B1R32_101261</name>
</gene>
<feature type="transmembrane region" description="Helical" evidence="1">
    <location>
        <begin position="296"/>
        <end position="316"/>
    </location>
</feature>
<evidence type="ECO:0000313" key="3">
    <source>
        <dbReference type="Proteomes" id="UP000237684"/>
    </source>
</evidence>
<feature type="transmembrane region" description="Helical" evidence="1">
    <location>
        <begin position="20"/>
        <end position="41"/>
    </location>
</feature>
<name>A0A2S8SXN8_9BACT</name>
<reference evidence="2 3" key="1">
    <citation type="journal article" date="2018" name="Syst. Appl. Microbiol.">
        <title>Abditibacterium utsteinense sp. nov., the first cultivated member of candidate phylum FBP, isolated from ice-free Antarctic soil samples.</title>
        <authorList>
            <person name="Tahon G."/>
            <person name="Tytgat B."/>
            <person name="Lebbe L."/>
            <person name="Carlier A."/>
            <person name="Willems A."/>
        </authorList>
    </citation>
    <scope>NUCLEOTIDE SEQUENCE [LARGE SCALE GENOMIC DNA]</scope>
    <source>
        <strain evidence="2 3">LMG 29911</strain>
    </source>
</reference>
<comment type="caution">
    <text evidence="2">The sequence shown here is derived from an EMBL/GenBank/DDBJ whole genome shotgun (WGS) entry which is preliminary data.</text>
</comment>
<evidence type="ECO:0000313" key="2">
    <source>
        <dbReference type="EMBL" id="PQV65519.1"/>
    </source>
</evidence>
<feature type="transmembrane region" description="Helical" evidence="1">
    <location>
        <begin position="219"/>
        <end position="240"/>
    </location>
</feature>
<keyword evidence="1" id="KW-1133">Transmembrane helix</keyword>
<proteinExistence type="predicted"/>
<organism evidence="2 3">
    <name type="scientific">Abditibacterium utsteinense</name>
    <dbReference type="NCBI Taxonomy" id="1960156"/>
    <lineage>
        <taxon>Bacteria</taxon>
        <taxon>Pseudomonadati</taxon>
        <taxon>Abditibacteriota</taxon>
        <taxon>Abditibacteriia</taxon>
        <taxon>Abditibacteriales</taxon>
        <taxon>Abditibacteriaceae</taxon>
        <taxon>Abditibacterium</taxon>
    </lineage>
</organism>
<evidence type="ECO:0000256" key="1">
    <source>
        <dbReference type="SAM" id="Phobius"/>
    </source>
</evidence>
<keyword evidence="1" id="KW-0472">Membrane</keyword>
<feature type="transmembrane region" description="Helical" evidence="1">
    <location>
        <begin position="167"/>
        <end position="187"/>
    </location>
</feature>
<sequence length="323" mass="34458">MNPESGARNLDDTSFSVPKAFSPGAISPVFWLYFLAIIHLIGPFLPVRSAATAIAGGIFLTAIYIGAIVAFALGIARRQFSIGSALLWLGISAAVWFGVEKGLLPYVNRGFGLIYENGGAPTTSQQLLLSFVTTLQDLALFAGATFAGTILSRLIRHANMIGPIGAAIALIDIWGVLFGGIVSQLLANKATQPLADKAMTAGPSLGAQSKAQTGFSIDVPAIGVGDFLFIALLLSVLVNLSMNWRTSARLMWLFICFALLSIQFLPFPALPGLLFIGAATVLPNWKFFTFTREEKFALLYAGIFVLVLTVGLYFGFKAMLPAK</sequence>
<dbReference type="InParanoid" id="A0A2S8SXN8"/>